<evidence type="ECO:0000256" key="1">
    <source>
        <dbReference type="SAM" id="MobiDB-lite"/>
    </source>
</evidence>
<protein>
    <recommendedName>
        <fullName evidence="4">DUF3558 domain-containing protein</fullName>
    </recommendedName>
</protein>
<dbReference type="EMBL" id="VKHT01000506">
    <property type="protein sequence ID" value="MBB0245483.1"/>
    <property type="molecule type" value="Genomic_DNA"/>
</dbReference>
<keyword evidence="3" id="KW-1185">Reference proteome</keyword>
<dbReference type="RefSeq" id="WP_182606959.1">
    <property type="nucleotide sequence ID" value="NZ_VKHT01000506.1"/>
</dbReference>
<feature type="compositionally biased region" description="Low complexity" evidence="1">
    <location>
        <begin position="37"/>
        <end position="49"/>
    </location>
</feature>
<comment type="caution">
    <text evidence="2">The sequence shown here is derived from an EMBL/GenBank/DDBJ whole genome shotgun (WGS) entry which is preliminary data.</text>
</comment>
<evidence type="ECO:0008006" key="4">
    <source>
        <dbReference type="Google" id="ProtNLM"/>
    </source>
</evidence>
<name>A0A7W3TER8_9ACTN</name>
<proteinExistence type="predicted"/>
<evidence type="ECO:0000313" key="2">
    <source>
        <dbReference type="EMBL" id="MBB0245483.1"/>
    </source>
</evidence>
<gene>
    <name evidence="2" type="ORF">FNQ90_15570</name>
</gene>
<dbReference type="AlphaFoldDB" id="A0A7W3TER8"/>
<dbReference type="Proteomes" id="UP000538929">
    <property type="component" value="Unassembled WGS sequence"/>
</dbReference>
<feature type="region of interest" description="Disordered" evidence="1">
    <location>
        <begin position="142"/>
        <end position="166"/>
    </location>
</feature>
<evidence type="ECO:0000313" key="3">
    <source>
        <dbReference type="Proteomes" id="UP000538929"/>
    </source>
</evidence>
<feature type="compositionally biased region" description="Acidic residues" evidence="1">
    <location>
        <begin position="243"/>
        <end position="273"/>
    </location>
</feature>
<sequence>MDSHVAPAGRAGRLLACALVPALLLTACSSSDDDGEGAAAPDAVPSAEATSEPVRFTGLPNPCRTLEEETVEEVVPGASDTAGEELESPDTAANATCLWSGIDEYDFRSLSVSLRRFETDPSLGSGEERAARYLADRAAEVETDEGLEDVSAGEPGEEDGWGDEARSFSYTVDTTTGDDETRPSRQQRVVVRTANVVVTVDLTGIDFDNDDPPSAEAITEAAERVAREAVAAVEANAPTSEEGGAEAGDEGSDAEDGTDEDTENTEDTEDTEG</sequence>
<feature type="region of interest" description="Disordered" evidence="1">
    <location>
        <begin position="230"/>
        <end position="273"/>
    </location>
</feature>
<feature type="compositionally biased region" description="Low complexity" evidence="1">
    <location>
        <begin position="230"/>
        <end position="242"/>
    </location>
</feature>
<reference evidence="3" key="1">
    <citation type="submission" date="2019-10" db="EMBL/GenBank/DDBJ databases">
        <title>Streptomyces sp. nov., a novel actinobacterium isolated from alkaline environment.</title>
        <authorList>
            <person name="Golinska P."/>
        </authorList>
    </citation>
    <scope>NUCLEOTIDE SEQUENCE [LARGE SCALE GENOMIC DNA]</scope>
    <source>
        <strain evidence="3">DSM 42118</strain>
    </source>
</reference>
<accession>A0A7W3TER8</accession>
<organism evidence="2 3">
    <name type="scientific">Streptomyces alkaliphilus</name>
    <dbReference type="NCBI Taxonomy" id="1472722"/>
    <lineage>
        <taxon>Bacteria</taxon>
        <taxon>Bacillati</taxon>
        <taxon>Actinomycetota</taxon>
        <taxon>Actinomycetes</taxon>
        <taxon>Kitasatosporales</taxon>
        <taxon>Streptomycetaceae</taxon>
        <taxon>Streptomyces</taxon>
    </lineage>
</organism>
<feature type="region of interest" description="Disordered" evidence="1">
    <location>
        <begin position="31"/>
        <end position="91"/>
    </location>
</feature>